<dbReference type="Proteomes" id="UP000299102">
    <property type="component" value="Unassembled WGS sequence"/>
</dbReference>
<accession>A0A4C2A5T8</accession>
<keyword evidence="2" id="KW-1185">Reference proteome</keyword>
<name>A0A4C2A5T8_EUMVA</name>
<proteinExistence type="predicted"/>
<organism evidence="1 2">
    <name type="scientific">Eumeta variegata</name>
    <name type="common">Bagworm moth</name>
    <name type="synonym">Eumeta japonica</name>
    <dbReference type="NCBI Taxonomy" id="151549"/>
    <lineage>
        <taxon>Eukaryota</taxon>
        <taxon>Metazoa</taxon>
        <taxon>Ecdysozoa</taxon>
        <taxon>Arthropoda</taxon>
        <taxon>Hexapoda</taxon>
        <taxon>Insecta</taxon>
        <taxon>Pterygota</taxon>
        <taxon>Neoptera</taxon>
        <taxon>Endopterygota</taxon>
        <taxon>Lepidoptera</taxon>
        <taxon>Glossata</taxon>
        <taxon>Ditrysia</taxon>
        <taxon>Tineoidea</taxon>
        <taxon>Psychidae</taxon>
        <taxon>Oiketicinae</taxon>
        <taxon>Eumeta</taxon>
    </lineage>
</organism>
<gene>
    <name evidence="1" type="ORF">EVAR_99291_1</name>
</gene>
<comment type="caution">
    <text evidence="1">The sequence shown here is derived from an EMBL/GenBank/DDBJ whole genome shotgun (WGS) entry which is preliminary data.</text>
</comment>
<protein>
    <submittedName>
        <fullName evidence="1">Uncharacterized protein</fullName>
    </submittedName>
</protein>
<evidence type="ECO:0000313" key="2">
    <source>
        <dbReference type="Proteomes" id="UP000299102"/>
    </source>
</evidence>
<dbReference type="AlphaFoldDB" id="A0A4C2A5T8"/>
<evidence type="ECO:0000313" key="1">
    <source>
        <dbReference type="EMBL" id="GBP94267.1"/>
    </source>
</evidence>
<sequence length="93" mass="10402">MARNLALEHTGPCAGSFYPHDNRAATFYGISPPALSTAPVFPHRRPVSDATVASVRNERPQRHCPFLELGNRRVLWLATVLKSLVQIWQILVL</sequence>
<reference evidence="1 2" key="1">
    <citation type="journal article" date="2019" name="Commun. Biol.">
        <title>The bagworm genome reveals a unique fibroin gene that provides high tensile strength.</title>
        <authorList>
            <person name="Kono N."/>
            <person name="Nakamura H."/>
            <person name="Ohtoshi R."/>
            <person name="Tomita M."/>
            <person name="Numata K."/>
            <person name="Arakawa K."/>
        </authorList>
    </citation>
    <scope>NUCLEOTIDE SEQUENCE [LARGE SCALE GENOMIC DNA]</scope>
</reference>
<dbReference type="EMBL" id="BGZK01002483">
    <property type="protein sequence ID" value="GBP94267.1"/>
    <property type="molecule type" value="Genomic_DNA"/>
</dbReference>